<gene>
    <name evidence="1" type="ORF">ABW02_05530</name>
</gene>
<dbReference type="AlphaFoldDB" id="A0A0J1LF59"/>
<dbReference type="EMBL" id="LDPH01000003">
    <property type="protein sequence ID" value="KLV27610.1"/>
    <property type="molecule type" value="Genomic_DNA"/>
</dbReference>
<protein>
    <submittedName>
        <fullName evidence="1">Uncharacterized protein</fullName>
    </submittedName>
</protein>
<reference evidence="1 2" key="1">
    <citation type="submission" date="2015-05" db="EMBL/GenBank/DDBJ databases">
        <title>Whole genome sequence and identification of bacterial endophytes from Costus igneus.</title>
        <authorList>
            <person name="Lee Y.P."/>
            <person name="Gan H.M."/>
            <person name="Eng W."/>
            <person name="Wheatley M.S."/>
            <person name="Caraballo A."/>
            <person name="Polter S."/>
            <person name="Savka M.A."/>
            <person name="Hudson A.O."/>
        </authorList>
    </citation>
    <scope>NUCLEOTIDE SEQUENCE [LARGE SCALE GENOMIC DNA]</scope>
    <source>
        <strain evidence="1 2">RIT379</strain>
    </source>
</reference>
<keyword evidence="2" id="KW-1185">Reference proteome</keyword>
<organism evidence="1 2">
    <name type="scientific">Niallia circulans</name>
    <name type="common">Bacillus circulans</name>
    <dbReference type="NCBI Taxonomy" id="1397"/>
    <lineage>
        <taxon>Bacteria</taxon>
        <taxon>Bacillati</taxon>
        <taxon>Bacillota</taxon>
        <taxon>Bacilli</taxon>
        <taxon>Bacillales</taxon>
        <taxon>Bacillaceae</taxon>
        <taxon>Niallia</taxon>
    </lineage>
</organism>
<name>A0A0J1LF59_NIACI</name>
<evidence type="ECO:0000313" key="2">
    <source>
        <dbReference type="Proteomes" id="UP000036045"/>
    </source>
</evidence>
<evidence type="ECO:0000313" key="1">
    <source>
        <dbReference type="EMBL" id="KLV27610.1"/>
    </source>
</evidence>
<comment type="caution">
    <text evidence="1">The sequence shown here is derived from an EMBL/GenBank/DDBJ whole genome shotgun (WGS) entry which is preliminary data.</text>
</comment>
<dbReference type="Proteomes" id="UP000036045">
    <property type="component" value="Unassembled WGS sequence"/>
</dbReference>
<accession>A0A0J1LF59</accession>
<sequence>MKFSREFAFLCDRKGNFFNLYEKEYGYVFSFTFFLEMGFDTASNPDKHKRAVNVSHLLPHPT</sequence>
<proteinExistence type="predicted"/>